<reference evidence="2 3" key="1">
    <citation type="journal article" date="2019" name="Int. J. Syst. Evol. Microbiol.">
        <title>The Global Catalogue of Microorganisms (GCM) 10K type strain sequencing project: providing services to taxonomists for standard genome sequencing and annotation.</title>
        <authorList>
            <consortium name="The Broad Institute Genomics Platform"/>
            <consortium name="The Broad Institute Genome Sequencing Center for Infectious Disease"/>
            <person name="Wu L."/>
            <person name="Ma J."/>
        </authorList>
    </citation>
    <scope>NUCLEOTIDE SEQUENCE [LARGE SCALE GENOMIC DNA]</scope>
    <source>
        <strain evidence="2 3">JCM 13244</strain>
    </source>
</reference>
<keyword evidence="1" id="KW-0732">Signal</keyword>
<evidence type="ECO:0000313" key="2">
    <source>
        <dbReference type="EMBL" id="GAA1733053.1"/>
    </source>
</evidence>
<dbReference type="EMBL" id="BAAALR010000166">
    <property type="protein sequence ID" value="GAA1733053.1"/>
    <property type="molecule type" value="Genomic_DNA"/>
</dbReference>
<sequence>MTSSRRSGLGAAVAAVSIAALGLIAPQAVAADTSQPSVKVSAQADATTRAIAAQNPEKVQAMAVLCGSGYELYSVDLLPDDRRFGTLFSYVKGGTGPSNYACALFDNNLEGARYMKLKICENKVSSPRCDTDEGNFTQYAGPVRMNNCPEITAIMKNSSGVAIIDAVRGPFCG</sequence>
<proteinExistence type="predicted"/>
<dbReference type="RefSeq" id="WP_211121256.1">
    <property type="nucleotide sequence ID" value="NZ_BAAALR010000166.1"/>
</dbReference>
<comment type="caution">
    <text evidence="2">The sequence shown here is derived from an EMBL/GenBank/DDBJ whole genome shotgun (WGS) entry which is preliminary data.</text>
</comment>
<organism evidence="2 3">
    <name type="scientific">Streptomyces yatensis</name>
    <dbReference type="NCBI Taxonomy" id="155177"/>
    <lineage>
        <taxon>Bacteria</taxon>
        <taxon>Bacillati</taxon>
        <taxon>Actinomycetota</taxon>
        <taxon>Actinomycetes</taxon>
        <taxon>Kitasatosporales</taxon>
        <taxon>Streptomycetaceae</taxon>
        <taxon>Streptomyces</taxon>
        <taxon>Streptomyces violaceusniger group</taxon>
    </lineage>
</organism>
<evidence type="ECO:0008006" key="4">
    <source>
        <dbReference type="Google" id="ProtNLM"/>
    </source>
</evidence>
<dbReference type="InterPro" id="IPR006311">
    <property type="entry name" value="TAT_signal"/>
</dbReference>
<dbReference type="PROSITE" id="PS51318">
    <property type="entry name" value="TAT"/>
    <property type="match status" value="1"/>
</dbReference>
<gene>
    <name evidence="2" type="ORF">GCM10009680_87010</name>
</gene>
<evidence type="ECO:0000256" key="1">
    <source>
        <dbReference type="SAM" id="SignalP"/>
    </source>
</evidence>
<keyword evidence="3" id="KW-1185">Reference proteome</keyword>
<evidence type="ECO:0000313" key="3">
    <source>
        <dbReference type="Proteomes" id="UP001499947"/>
    </source>
</evidence>
<feature type="chain" id="PRO_5046809967" description="Secreted protein" evidence="1">
    <location>
        <begin position="31"/>
        <end position="173"/>
    </location>
</feature>
<feature type="signal peptide" evidence="1">
    <location>
        <begin position="1"/>
        <end position="30"/>
    </location>
</feature>
<name>A0ABN2JN69_9ACTN</name>
<dbReference type="Proteomes" id="UP001499947">
    <property type="component" value="Unassembled WGS sequence"/>
</dbReference>
<protein>
    <recommendedName>
        <fullName evidence="4">Secreted protein</fullName>
    </recommendedName>
</protein>
<accession>A0ABN2JN69</accession>